<keyword evidence="4" id="KW-1185">Reference proteome</keyword>
<feature type="domain" description="Transglycosylase SLT" evidence="2">
    <location>
        <begin position="42"/>
        <end position="154"/>
    </location>
</feature>
<evidence type="ECO:0000259" key="2">
    <source>
        <dbReference type="Pfam" id="PF01464"/>
    </source>
</evidence>
<evidence type="ECO:0000313" key="4">
    <source>
        <dbReference type="Proteomes" id="UP000199337"/>
    </source>
</evidence>
<dbReference type="PROSITE" id="PS00922">
    <property type="entry name" value="TRANSGLYCOSYLASE"/>
    <property type="match status" value="1"/>
</dbReference>
<dbReference type="Proteomes" id="UP000199337">
    <property type="component" value="Unassembled WGS sequence"/>
</dbReference>
<proteinExistence type="inferred from homology"/>
<protein>
    <submittedName>
        <fullName evidence="3">Soluble lytic murein transglycosylase</fullName>
    </submittedName>
</protein>
<dbReference type="PANTHER" id="PTHR37423:SF2">
    <property type="entry name" value="MEMBRANE-BOUND LYTIC MUREIN TRANSGLYCOSYLASE C"/>
    <property type="match status" value="1"/>
</dbReference>
<name>A0A1I2ZC61_9FIRM</name>
<evidence type="ECO:0000313" key="3">
    <source>
        <dbReference type="EMBL" id="SFH35427.1"/>
    </source>
</evidence>
<organism evidence="3 4">
    <name type="scientific">Desulfotruncus arcticus DSM 17038</name>
    <dbReference type="NCBI Taxonomy" id="1121424"/>
    <lineage>
        <taxon>Bacteria</taxon>
        <taxon>Bacillati</taxon>
        <taxon>Bacillota</taxon>
        <taxon>Clostridia</taxon>
        <taxon>Eubacteriales</taxon>
        <taxon>Desulfallaceae</taxon>
        <taxon>Desulfotruncus</taxon>
    </lineage>
</organism>
<dbReference type="AlphaFoldDB" id="A0A1I2ZC61"/>
<dbReference type="Gene3D" id="1.10.530.10">
    <property type="match status" value="1"/>
</dbReference>
<dbReference type="PANTHER" id="PTHR37423">
    <property type="entry name" value="SOLUBLE LYTIC MUREIN TRANSGLYCOSYLASE-RELATED"/>
    <property type="match status" value="1"/>
</dbReference>
<accession>A0A1I2ZC61</accession>
<dbReference type="GO" id="GO:0008933">
    <property type="term" value="F:peptidoglycan lytic transglycosylase activity"/>
    <property type="evidence" value="ECO:0007669"/>
    <property type="project" value="InterPro"/>
</dbReference>
<dbReference type="InterPro" id="IPR023346">
    <property type="entry name" value="Lysozyme-like_dom_sf"/>
</dbReference>
<dbReference type="STRING" id="341036.SAMN05660649_04875"/>
<dbReference type="Pfam" id="PF01464">
    <property type="entry name" value="SLT"/>
    <property type="match status" value="1"/>
</dbReference>
<dbReference type="GO" id="GO:0000270">
    <property type="term" value="P:peptidoglycan metabolic process"/>
    <property type="evidence" value="ECO:0007669"/>
    <property type="project" value="InterPro"/>
</dbReference>
<comment type="similarity">
    <text evidence="1">Belongs to the transglycosylase Slt family.</text>
</comment>
<dbReference type="CDD" id="cd16896">
    <property type="entry name" value="LT_Slt70-like"/>
    <property type="match status" value="1"/>
</dbReference>
<reference evidence="4" key="1">
    <citation type="submission" date="2016-10" db="EMBL/GenBank/DDBJ databases">
        <authorList>
            <person name="Varghese N."/>
            <person name="Submissions S."/>
        </authorList>
    </citation>
    <scope>NUCLEOTIDE SEQUENCE [LARGE SCALE GENOMIC DNA]</scope>
    <source>
        <strain evidence="4">DSM 17038</strain>
    </source>
</reference>
<dbReference type="InterPro" id="IPR008258">
    <property type="entry name" value="Transglycosylase_SLT_dom_1"/>
</dbReference>
<evidence type="ECO:0000256" key="1">
    <source>
        <dbReference type="ARBA" id="ARBA00007734"/>
    </source>
</evidence>
<dbReference type="GO" id="GO:0016020">
    <property type="term" value="C:membrane"/>
    <property type="evidence" value="ECO:0007669"/>
    <property type="project" value="InterPro"/>
</dbReference>
<dbReference type="InterPro" id="IPR000189">
    <property type="entry name" value="Transglyc_AS"/>
</dbReference>
<dbReference type="OrthoDB" id="9815002at2"/>
<sequence>MNARRRRFKASRLLFLILLVLLVFNYKQIVKIIYPMPYDNTIYKYSERAGVDPFFMTAIMKAESSFKPDAVSAKGARGLMQIMPETGQWIAQQINLNPFHQDLLFDPETNIRLGAWYIANLENEFKGNKIMVLAAYNGGRGNVNKWMDEKKISGSIKDIQMIPFPETKNFVAKVLWNYKVYQWLYAK</sequence>
<dbReference type="SUPFAM" id="SSF53955">
    <property type="entry name" value="Lysozyme-like"/>
    <property type="match status" value="1"/>
</dbReference>
<dbReference type="EMBL" id="FOOX01000026">
    <property type="protein sequence ID" value="SFH35427.1"/>
    <property type="molecule type" value="Genomic_DNA"/>
</dbReference>
<gene>
    <name evidence="3" type="ORF">SAMN05660649_04875</name>
</gene>